<accession>A0A2J6RYN5</accession>
<sequence>MRSLFDVCHFIYTISLSYIRHRIIQVIYTSILDVQHQRCSLKYGYREKNTRSRSTAGLKRNS</sequence>
<evidence type="ECO:0000313" key="2">
    <source>
        <dbReference type="Proteomes" id="UP000235786"/>
    </source>
</evidence>
<protein>
    <submittedName>
        <fullName evidence="1">Uncharacterized protein</fullName>
    </submittedName>
</protein>
<proteinExistence type="predicted"/>
<dbReference type="Proteomes" id="UP000235786">
    <property type="component" value="Unassembled WGS sequence"/>
</dbReference>
<reference evidence="1 2" key="1">
    <citation type="submission" date="2016-04" db="EMBL/GenBank/DDBJ databases">
        <title>A degradative enzymes factory behind the ericoid mycorrhizal symbiosis.</title>
        <authorList>
            <consortium name="DOE Joint Genome Institute"/>
            <person name="Martino E."/>
            <person name="Morin E."/>
            <person name="Grelet G."/>
            <person name="Kuo A."/>
            <person name="Kohler A."/>
            <person name="Daghino S."/>
            <person name="Barry K."/>
            <person name="Choi C."/>
            <person name="Cichocki N."/>
            <person name="Clum A."/>
            <person name="Copeland A."/>
            <person name="Hainaut M."/>
            <person name="Haridas S."/>
            <person name="Labutti K."/>
            <person name="Lindquist E."/>
            <person name="Lipzen A."/>
            <person name="Khouja H.-R."/>
            <person name="Murat C."/>
            <person name="Ohm R."/>
            <person name="Olson A."/>
            <person name="Spatafora J."/>
            <person name="Veneault-Fourrey C."/>
            <person name="Henrissat B."/>
            <person name="Grigoriev I."/>
            <person name="Martin F."/>
            <person name="Perotto S."/>
        </authorList>
    </citation>
    <scope>NUCLEOTIDE SEQUENCE [LARGE SCALE GENOMIC DNA]</scope>
    <source>
        <strain evidence="1 2">F</strain>
    </source>
</reference>
<evidence type="ECO:0000313" key="1">
    <source>
        <dbReference type="EMBL" id="PMD43626.1"/>
    </source>
</evidence>
<name>A0A2J6RYN5_HYAVF</name>
<dbReference type="AlphaFoldDB" id="A0A2J6RYN5"/>
<gene>
    <name evidence="1" type="ORF">L207DRAFT_301361</name>
</gene>
<keyword evidence="2" id="KW-1185">Reference proteome</keyword>
<organism evidence="1 2">
    <name type="scientific">Hyaloscypha variabilis (strain UAMH 11265 / GT02V1 / F)</name>
    <name type="common">Meliniomyces variabilis</name>
    <dbReference type="NCBI Taxonomy" id="1149755"/>
    <lineage>
        <taxon>Eukaryota</taxon>
        <taxon>Fungi</taxon>
        <taxon>Dikarya</taxon>
        <taxon>Ascomycota</taxon>
        <taxon>Pezizomycotina</taxon>
        <taxon>Leotiomycetes</taxon>
        <taxon>Helotiales</taxon>
        <taxon>Hyaloscyphaceae</taxon>
        <taxon>Hyaloscypha</taxon>
        <taxon>Hyaloscypha variabilis</taxon>
    </lineage>
</organism>
<dbReference type="EMBL" id="KZ613942">
    <property type="protein sequence ID" value="PMD43626.1"/>
    <property type="molecule type" value="Genomic_DNA"/>
</dbReference>